<accession>A0AA97A3Z4</accession>
<organism evidence="6 7">
    <name type="scientific">Methanolapillus millepedarum</name>
    <dbReference type="NCBI Taxonomy" id="3028296"/>
    <lineage>
        <taxon>Archaea</taxon>
        <taxon>Methanobacteriati</taxon>
        <taxon>Methanobacteriota</taxon>
        <taxon>Stenosarchaea group</taxon>
        <taxon>Methanomicrobia</taxon>
        <taxon>Methanosarcinales</taxon>
        <taxon>Methanosarcinaceae</taxon>
        <taxon>Methanolapillus</taxon>
    </lineage>
</organism>
<dbReference type="GO" id="GO:0008783">
    <property type="term" value="F:agmatinase activity"/>
    <property type="evidence" value="ECO:0007669"/>
    <property type="project" value="UniProtKB-EC"/>
</dbReference>
<feature type="binding site" evidence="4">
    <location>
        <position position="218"/>
    </location>
    <ligand>
        <name>Mn(2+)</name>
        <dbReference type="ChEBI" id="CHEBI:29035"/>
        <label>1</label>
    </ligand>
</feature>
<evidence type="ECO:0000256" key="5">
    <source>
        <dbReference type="RuleBase" id="RU003684"/>
    </source>
</evidence>
<comment type="cofactor">
    <cofactor evidence="4">
        <name>Mn(2+)</name>
        <dbReference type="ChEBI" id="CHEBI:29035"/>
    </cofactor>
    <text evidence="4">Binds 2 manganese ions per subunit.</text>
</comment>
<evidence type="ECO:0000256" key="3">
    <source>
        <dbReference type="ARBA" id="ARBA00022801"/>
    </source>
</evidence>
<keyword evidence="2 4" id="KW-0479">Metal-binding</keyword>
<evidence type="ECO:0000256" key="2">
    <source>
        <dbReference type="ARBA" id="ARBA00022723"/>
    </source>
</evidence>
<feature type="binding site" evidence="4">
    <location>
        <position position="136"/>
    </location>
    <ligand>
        <name>Mn(2+)</name>
        <dbReference type="ChEBI" id="CHEBI:29035"/>
        <label>1</label>
    </ligand>
</feature>
<dbReference type="RefSeq" id="WP_338101802.1">
    <property type="nucleotide sequence ID" value="NZ_CP131060.1"/>
</dbReference>
<keyword evidence="7" id="KW-1185">Reference proteome</keyword>
<feature type="binding site" evidence="4">
    <location>
        <position position="132"/>
    </location>
    <ligand>
        <name>Mn(2+)</name>
        <dbReference type="ChEBI" id="CHEBI:29035"/>
        <label>1</label>
    </ligand>
</feature>
<dbReference type="PANTHER" id="PTHR11358">
    <property type="entry name" value="ARGINASE/AGMATINASE"/>
    <property type="match status" value="1"/>
</dbReference>
<sequence>MILPPTMYDAIYDYDDAEYVIFGVPFDNTSSFRTGSRWAPDTIRKMAFNFETYNPKYNLNMTDILVHDAGNSEVSVNSDETLQWVYEDVKKIVDDGKFPIMLGGEHTMTYAPVKACYEACEDKDDFAVVVLDAHFDLRTEFRGLKNNHACVSRHIIDDITTKYVSIGIRSGPQEEWEYARDTGLKFFSADDVFEMGIQNVIDETLEYLDSKHIYLSLDMDALDPSFCPGLGTPEPFGMTDREVREVLRQIAPYTVGFDVMEIAPEYDNGMSANIAAKLMREFIFAREASKNKKC</sequence>
<dbReference type="PIRSF" id="PIRSF036979">
    <property type="entry name" value="Arginase"/>
    <property type="match status" value="1"/>
</dbReference>
<name>A0AA97A3Z4_9EURY</name>
<gene>
    <name evidence="6" type="primary">speB</name>
    <name evidence="6" type="ORF">MsAc7_09850</name>
</gene>
<reference evidence="6 7" key="1">
    <citation type="submission" date="2023-07" db="EMBL/GenBank/DDBJ databases">
        <title>Closed genoem sequence of Methanosarcinaceae archaeon Ac7.</title>
        <authorList>
            <person name="Poehlein A."/>
            <person name="Protasov E."/>
            <person name="Platt K."/>
            <person name="Reeh H."/>
            <person name="Daniel R."/>
            <person name="Brune A."/>
        </authorList>
    </citation>
    <scope>NUCLEOTIDE SEQUENCE [LARGE SCALE GENOMIC DNA]</scope>
    <source>
        <strain evidence="6 7">Ac7</strain>
    </source>
</reference>
<feature type="binding site" evidence="4">
    <location>
        <position position="220"/>
    </location>
    <ligand>
        <name>Mn(2+)</name>
        <dbReference type="ChEBI" id="CHEBI:29035"/>
        <label>1</label>
    </ligand>
</feature>
<comment type="similarity">
    <text evidence="1">Belongs to the arginase family. Agmatinase subfamily.</text>
</comment>
<dbReference type="CDD" id="cd11593">
    <property type="entry name" value="Agmatinase-like_2"/>
    <property type="match status" value="1"/>
</dbReference>
<dbReference type="Proteomes" id="UP001303587">
    <property type="component" value="Chromosome"/>
</dbReference>
<dbReference type="Pfam" id="PF00491">
    <property type="entry name" value="Arginase"/>
    <property type="match status" value="1"/>
</dbReference>
<dbReference type="InterPro" id="IPR005925">
    <property type="entry name" value="Agmatinase-rel"/>
</dbReference>
<evidence type="ECO:0000313" key="6">
    <source>
        <dbReference type="EMBL" id="WNY25433.1"/>
    </source>
</evidence>
<dbReference type="PROSITE" id="PS01053">
    <property type="entry name" value="ARGINASE_1"/>
    <property type="match status" value="1"/>
</dbReference>
<keyword evidence="3 5" id="KW-0378">Hydrolase</keyword>
<evidence type="ECO:0000256" key="4">
    <source>
        <dbReference type="PIRSR" id="PIRSR036979-1"/>
    </source>
</evidence>
<evidence type="ECO:0000313" key="7">
    <source>
        <dbReference type="Proteomes" id="UP001303587"/>
    </source>
</evidence>
<keyword evidence="4" id="KW-0464">Manganese</keyword>
<dbReference type="SUPFAM" id="SSF52768">
    <property type="entry name" value="Arginase/deacetylase"/>
    <property type="match status" value="1"/>
</dbReference>
<protein>
    <submittedName>
        <fullName evidence="6">Agmatinase</fullName>
        <ecNumber evidence="6">3.5.3.11</ecNumber>
    </submittedName>
</protein>
<evidence type="ECO:0000256" key="1">
    <source>
        <dbReference type="ARBA" id="ARBA00009227"/>
    </source>
</evidence>
<dbReference type="GO" id="GO:0033389">
    <property type="term" value="P:putrescine biosynthetic process from arginine, via agmatine"/>
    <property type="evidence" value="ECO:0007669"/>
    <property type="project" value="TreeGrafter"/>
</dbReference>
<dbReference type="InterPro" id="IPR023696">
    <property type="entry name" value="Ureohydrolase_dom_sf"/>
</dbReference>
<feature type="binding site" evidence="4">
    <location>
        <position position="134"/>
    </location>
    <ligand>
        <name>Mn(2+)</name>
        <dbReference type="ChEBI" id="CHEBI:29035"/>
        <label>1</label>
    </ligand>
</feature>
<dbReference type="InterPro" id="IPR006035">
    <property type="entry name" value="Ureohydrolase"/>
</dbReference>
<dbReference type="InterPro" id="IPR020855">
    <property type="entry name" value="Ureohydrolase_Mn_BS"/>
</dbReference>
<dbReference type="EC" id="3.5.3.11" evidence="6"/>
<dbReference type="PANTHER" id="PTHR11358:SF26">
    <property type="entry name" value="GUANIDINO ACID HYDROLASE, MITOCHONDRIAL"/>
    <property type="match status" value="1"/>
</dbReference>
<dbReference type="NCBIfam" id="TIGR01230">
    <property type="entry name" value="agmatinase"/>
    <property type="match status" value="1"/>
</dbReference>
<dbReference type="GO" id="GO:0046872">
    <property type="term" value="F:metal ion binding"/>
    <property type="evidence" value="ECO:0007669"/>
    <property type="project" value="UniProtKB-KW"/>
</dbReference>
<dbReference type="AlphaFoldDB" id="A0AA97A3Z4"/>
<dbReference type="GeneID" id="89230090"/>
<dbReference type="Gene3D" id="3.40.800.10">
    <property type="entry name" value="Ureohydrolase domain"/>
    <property type="match status" value="1"/>
</dbReference>
<dbReference type="PROSITE" id="PS51409">
    <property type="entry name" value="ARGINASE_2"/>
    <property type="match status" value="1"/>
</dbReference>
<proteinExistence type="inferred from homology"/>
<dbReference type="EMBL" id="CP131060">
    <property type="protein sequence ID" value="WNY25433.1"/>
    <property type="molecule type" value="Genomic_DNA"/>
</dbReference>
<feature type="binding site" evidence="4">
    <location>
        <position position="106"/>
    </location>
    <ligand>
        <name>Mn(2+)</name>
        <dbReference type="ChEBI" id="CHEBI:29035"/>
        <label>1</label>
    </ligand>
</feature>